<evidence type="ECO:0000256" key="2">
    <source>
        <dbReference type="ARBA" id="ARBA00023002"/>
    </source>
</evidence>
<accession>A0ABR0EZA9</accession>
<evidence type="ECO:0000256" key="1">
    <source>
        <dbReference type="ARBA" id="ARBA00001917"/>
    </source>
</evidence>
<gene>
    <name evidence="4" type="ORF">PRZ48_000130</name>
</gene>
<dbReference type="InterPro" id="IPR016161">
    <property type="entry name" value="Ald_DH/histidinol_DH"/>
</dbReference>
<dbReference type="PROSITE" id="PS51349">
    <property type="entry name" value="FMN_HYDROXY_ACID_DH_2"/>
    <property type="match status" value="1"/>
</dbReference>
<dbReference type="InterPro" id="IPR016163">
    <property type="entry name" value="Ald_DH_C"/>
</dbReference>
<dbReference type="Proteomes" id="UP001305779">
    <property type="component" value="Unassembled WGS sequence"/>
</dbReference>
<dbReference type="PROSITE" id="PS00557">
    <property type="entry name" value="FMN_HYDROXY_ACID_DH_1"/>
    <property type="match status" value="1"/>
</dbReference>
<dbReference type="SUPFAM" id="SSF53720">
    <property type="entry name" value="ALDH-like"/>
    <property type="match status" value="1"/>
</dbReference>
<comment type="caution">
    <text evidence="4">The sequence shown here is derived from an EMBL/GenBank/DDBJ whole genome shotgun (WGS) entry which is preliminary data.</text>
</comment>
<feature type="domain" description="FMN hydroxy acid dehydrogenase" evidence="3">
    <location>
        <begin position="1"/>
        <end position="284"/>
    </location>
</feature>
<name>A0ABR0EZA9_ZASCE</name>
<dbReference type="PANTHER" id="PTHR10578:SF143">
    <property type="entry name" value="FMN-DEPENDENT ALPHA-HYDROXY ACID DEHYDROGENASE PB1A11.03"/>
    <property type="match status" value="1"/>
</dbReference>
<keyword evidence="2" id="KW-0560">Oxidoreductase</keyword>
<dbReference type="Gene3D" id="3.40.605.10">
    <property type="entry name" value="Aldehyde Dehydrogenase, Chain A, domain 1"/>
    <property type="match status" value="1"/>
</dbReference>
<organism evidence="4 5">
    <name type="scientific">Zasmidium cellare</name>
    <name type="common">Wine cellar mold</name>
    <name type="synonym">Racodium cellare</name>
    <dbReference type="NCBI Taxonomy" id="395010"/>
    <lineage>
        <taxon>Eukaryota</taxon>
        <taxon>Fungi</taxon>
        <taxon>Dikarya</taxon>
        <taxon>Ascomycota</taxon>
        <taxon>Pezizomycotina</taxon>
        <taxon>Dothideomycetes</taxon>
        <taxon>Dothideomycetidae</taxon>
        <taxon>Mycosphaerellales</taxon>
        <taxon>Mycosphaerellaceae</taxon>
        <taxon>Zasmidium</taxon>
    </lineage>
</organism>
<evidence type="ECO:0000313" key="5">
    <source>
        <dbReference type="Proteomes" id="UP001305779"/>
    </source>
</evidence>
<proteinExistence type="predicted"/>
<dbReference type="Pfam" id="PF00171">
    <property type="entry name" value="Aldedh"/>
    <property type="match status" value="1"/>
</dbReference>
<dbReference type="PANTHER" id="PTHR10578">
    <property type="entry name" value="S -2-HYDROXY-ACID OXIDASE-RELATED"/>
    <property type="match status" value="1"/>
</dbReference>
<protein>
    <recommendedName>
        <fullName evidence="3">FMN hydroxy acid dehydrogenase domain-containing protein</fullName>
    </recommendedName>
</protein>
<dbReference type="InterPro" id="IPR015590">
    <property type="entry name" value="Aldehyde_DH_dom"/>
</dbReference>
<dbReference type="Pfam" id="PF01070">
    <property type="entry name" value="FMN_dh"/>
    <property type="match status" value="1"/>
</dbReference>
<dbReference type="Gene3D" id="3.20.20.70">
    <property type="entry name" value="Aldolase class I"/>
    <property type="match status" value="1"/>
</dbReference>
<dbReference type="InterPro" id="IPR037396">
    <property type="entry name" value="FMN_HAD"/>
</dbReference>
<comment type="cofactor">
    <cofactor evidence="1">
        <name>FMN</name>
        <dbReference type="ChEBI" id="CHEBI:58210"/>
    </cofactor>
</comment>
<reference evidence="4 5" key="1">
    <citation type="journal article" date="2023" name="G3 (Bethesda)">
        <title>A chromosome-level genome assembly of Zasmidium syzygii isolated from banana leaves.</title>
        <authorList>
            <person name="van Westerhoven A.C."/>
            <person name="Mehrabi R."/>
            <person name="Talebi R."/>
            <person name="Steentjes M.B.F."/>
            <person name="Corcolon B."/>
            <person name="Chong P.A."/>
            <person name="Kema G.H.J."/>
            <person name="Seidl M.F."/>
        </authorList>
    </citation>
    <scope>NUCLEOTIDE SEQUENCE [LARGE SCALE GENOMIC DNA]</scope>
    <source>
        <strain evidence="4 5">P124</strain>
    </source>
</reference>
<dbReference type="Gene3D" id="3.40.309.10">
    <property type="entry name" value="Aldehyde Dehydrogenase, Chain A, domain 2"/>
    <property type="match status" value="1"/>
</dbReference>
<evidence type="ECO:0000313" key="4">
    <source>
        <dbReference type="EMBL" id="KAK4506400.1"/>
    </source>
</evidence>
<dbReference type="InterPro" id="IPR013785">
    <property type="entry name" value="Aldolase_TIM"/>
</dbReference>
<dbReference type="EMBL" id="JAXOVC010000001">
    <property type="protein sequence ID" value="KAK4506400.1"/>
    <property type="molecule type" value="Genomic_DNA"/>
</dbReference>
<dbReference type="InterPro" id="IPR000262">
    <property type="entry name" value="FMN-dep_DH"/>
</dbReference>
<evidence type="ECO:0000259" key="3">
    <source>
        <dbReference type="PROSITE" id="PS51349"/>
    </source>
</evidence>
<sequence>MKIAHEETFGPVAALLPFDTEEEVIQQANDSDVGLAGYFYSQDVHRCYRVAEALEVGMVGINTGLVSDPVMPFGGVKESGFGREGSRQGIEEYVTTKAVTLGGVSTKALQHGIEIEEDLHTAAAEWTSTVFPALSHSWEDIAFLKKHWDGPIILKGIQTVEDAQKSVELGIQGIVVSNHGGRQVDGGVSSLGVLPGIVDAVGDKIDILFDSGIRCGADIAKALALGAKLCLVGRPFVYGLALGGENGVRHVLKSLLGDFQLTLHLAGIESAGPKHLNRSVLVREDSL</sequence>
<keyword evidence="5" id="KW-1185">Reference proteome</keyword>
<dbReference type="SUPFAM" id="SSF51395">
    <property type="entry name" value="FMN-linked oxidoreductases"/>
    <property type="match status" value="1"/>
</dbReference>
<dbReference type="InterPro" id="IPR016162">
    <property type="entry name" value="Ald_DH_N"/>
</dbReference>
<dbReference type="InterPro" id="IPR008259">
    <property type="entry name" value="FMN_hydac_DH_AS"/>
</dbReference>